<dbReference type="Ensembl" id="ENSPKIT00000027823.1">
    <property type="protein sequence ID" value="ENSPKIP00000003854.1"/>
    <property type="gene ID" value="ENSPKIG00000021190.1"/>
</dbReference>
<evidence type="ECO:0000256" key="5">
    <source>
        <dbReference type="ARBA" id="ARBA00022679"/>
    </source>
</evidence>
<dbReference type="RefSeq" id="XP_023698888.1">
    <property type="nucleotide sequence ID" value="XM_023843120.2"/>
</dbReference>
<evidence type="ECO:0000256" key="11">
    <source>
        <dbReference type="ARBA" id="ARBA00023136"/>
    </source>
</evidence>
<keyword evidence="12" id="KW-0325">Glycoprotein</keyword>
<comment type="pathway">
    <text evidence="2">Protein modification; protein glycosylation.</text>
</comment>
<keyword evidence="9 13" id="KW-0333">Golgi apparatus</keyword>
<protein>
    <recommendedName>
        <fullName evidence="13">Hexosyltransferase</fullName>
        <ecNumber evidence="13">2.4.1.-</ecNumber>
    </recommendedName>
</protein>
<reference evidence="15" key="1">
    <citation type="submission" date="2025-05" db="UniProtKB">
        <authorList>
            <consortium name="Ensembl"/>
        </authorList>
    </citation>
    <scope>IDENTIFICATION</scope>
</reference>
<dbReference type="PANTHER" id="PTHR11214:SF361">
    <property type="entry name" value="HEXOSYLTRANSFERASE"/>
    <property type="match status" value="1"/>
</dbReference>
<dbReference type="GO" id="GO:0006493">
    <property type="term" value="P:protein O-linked glycosylation"/>
    <property type="evidence" value="ECO:0007669"/>
    <property type="project" value="TreeGrafter"/>
</dbReference>
<keyword evidence="7 13" id="KW-0735">Signal-anchor</keyword>
<evidence type="ECO:0000256" key="1">
    <source>
        <dbReference type="ARBA" id="ARBA00004323"/>
    </source>
</evidence>
<keyword evidence="10" id="KW-0443">Lipid metabolism</keyword>
<dbReference type="RefSeq" id="XP_023698887.1">
    <property type="nucleotide sequence ID" value="XM_023843119.2"/>
</dbReference>
<keyword evidence="4 13" id="KW-0328">Glycosyltransferase</keyword>
<dbReference type="Gene3D" id="3.90.550.50">
    <property type="match status" value="1"/>
</dbReference>
<organism evidence="15 16">
    <name type="scientific">Paramormyrops kingsleyae</name>
    <dbReference type="NCBI Taxonomy" id="1676925"/>
    <lineage>
        <taxon>Eukaryota</taxon>
        <taxon>Metazoa</taxon>
        <taxon>Chordata</taxon>
        <taxon>Craniata</taxon>
        <taxon>Vertebrata</taxon>
        <taxon>Euteleostomi</taxon>
        <taxon>Actinopterygii</taxon>
        <taxon>Neopterygii</taxon>
        <taxon>Teleostei</taxon>
        <taxon>Osteoglossocephala</taxon>
        <taxon>Osteoglossomorpha</taxon>
        <taxon>Osteoglossiformes</taxon>
        <taxon>Mormyridae</taxon>
        <taxon>Paramormyrops</taxon>
    </lineage>
</organism>
<dbReference type="RefSeq" id="XP_023698891.1">
    <property type="nucleotide sequence ID" value="XM_023843123.2"/>
</dbReference>
<evidence type="ECO:0000256" key="6">
    <source>
        <dbReference type="ARBA" id="ARBA00022692"/>
    </source>
</evidence>
<evidence type="ECO:0000313" key="15">
    <source>
        <dbReference type="Ensembl" id="ENSPKIP00000003858.1"/>
    </source>
</evidence>
<evidence type="ECO:0000256" key="14">
    <source>
        <dbReference type="SAM" id="MobiDB-lite"/>
    </source>
</evidence>
<dbReference type="KEGG" id="pki:111859940"/>
<dbReference type="Ensembl" id="ENSPKIT00000027827.1">
    <property type="protein sequence ID" value="ENSPKIP00000003858.1"/>
    <property type="gene ID" value="ENSPKIG00000021190.1"/>
</dbReference>
<dbReference type="RefSeq" id="XP_023698886.1">
    <property type="nucleotide sequence ID" value="XM_023843118.2"/>
</dbReference>
<dbReference type="GeneTree" id="ENSGT00940000163421"/>
<feature type="region of interest" description="Disordered" evidence="14">
    <location>
        <begin position="61"/>
        <end position="88"/>
    </location>
</feature>
<accession>A0A3B3QCI0</accession>
<comment type="similarity">
    <text evidence="3 13">Belongs to the glycosyltransferase 31 family.</text>
</comment>
<dbReference type="RefSeq" id="XP_023698889.1">
    <property type="nucleotide sequence ID" value="XM_023843121.2"/>
</dbReference>
<evidence type="ECO:0000256" key="4">
    <source>
        <dbReference type="ARBA" id="ARBA00022676"/>
    </source>
</evidence>
<dbReference type="EC" id="2.4.1.-" evidence="13"/>
<keyword evidence="11 13" id="KW-0472">Membrane</keyword>
<dbReference type="RefSeq" id="XP_072567920.1">
    <property type="nucleotide sequence ID" value="XM_072711819.1"/>
</dbReference>
<evidence type="ECO:0000256" key="12">
    <source>
        <dbReference type="ARBA" id="ARBA00023180"/>
    </source>
</evidence>
<evidence type="ECO:0000256" key="8">
    <source>
        <dbReference type="ARBA" id="ARBA00022989"/>
    </source>
</evidence>
<dbReference type="FunFam" id="3.90.550.50:FF:000001">
    <property type="entry name" value="Hexosyltransferase"/>
    <property type="match status" value="1"/>
</dbReference>
<dbReference type="GO" id="GO:0008499">
    <property type="term" value="F:N-acetyl-beta-D-glucosaminide beta-(1,3)-galactosyltransferase activity"/>
    <property type="evidence" value="ECO:0007669"/>
    <property type="project" value="TreeGrafter"/>
</dbReference>
<evidence type="ECO:0000256" key="3">
    <source>
        <dbReference type="ARBA" id="ARBA00008661"/>
    </source>
</evidence>
<keyword evidence="5" id="KW-0808">Transferase</keyword>
<keyword evidence="6 13" id="KW-0812">Transmembrane</keyword>
<feature type="transmembrane region" description="Helical" evidence="13">
    <location>
        <begin position="27"/>
        <end position="45"/>
    </location>
</feature>
<evidence type="ECO:0000256" key="2">
    <source>
        <dbReference type="ARBA" id="ARBA00004922"/>
    </source>
</evidence>
<dbReference type="Proteomes" id="UP000261540">
    <property type="component" value="Unplaced"/>
</dbReference>
<dbReference type="Pfam" id="PF01762">
    <property type="entry name" value="Galactosyl_T"/>
    <property type="match status" value="1"/>
</dbReference>
<dbReference type="InterPro" id="IPR002659">
    <property type="entry name" value="Glyco_trans_31"/>
</dbReference>
<dbReference type="GeneID" id="111859940"/>
<evidence type="ECO:0000256" key="9">
    <source>
        <dbReference type="ARBA" id="ARBA00023034"/>
    </source>
</evidence>
<evidence type="ECO:0000256" key="13">
    <source>
        <dbReference type="RuleBase" id="RU363063"/>
    </source>
</evidence>
<evidence type="ECO:0000256" key="7">
    <source>
        <dbReference type="ARBA" id="ARBA00022968"/>
    </source>
</evidence>
<sequence length="373" mass="42798">MTKLILLTKKGKSQEVRYTGRSKCCRICLLLAPLVLCGFVIFYYISTVLCQRSNLKTFHPMPQSWQNRTKQEPAGQKAPLTESPPINPPVAKTPGPYEIIYPHKYQIILNEPEKCKGQDPFVVLMVPVRPEDQEARDIIRRTWGSESTVPGVVIRTLFLLGVTNSQETLQQKLIVEGQEHHDLLQFDFHDSYRNLTIKTMLMMEWLNTYCHNAPYAAKVDTDMFLNVDLLVNKLLNPQSAQAKRDYITGAVVRGGIARRDHDSKWYMPEEVFSKDTYPCYVSGNAYVFSMDLPEKILRASNHVKPVHLEDVYLGMCLESLGISPKDPPSPGMFQMWYRSYDRCLFSGFISVTGIQLKDLERNWANFRQPGSYC</sequence>
<name>A0A3B3QCI0_9TELE</name>
<dbReference type="GO" id="GO:0006629">
    <property type="term" value="P:lipid metabolic process"/>
    <property type="evidence" value="ECO:0007669"/>
    <property type="project" value="UniProtKB-KW"/>
</dbReference>
<dbReference type="PANTHER" id="PTHR11214">
    <property type="entry name" value="BETA-1,3-N-ACETYLGLUCOSAMINYLTRANSFERASE"/>
    <property type="match status" value="1"/>
</dbReference>
<dbReference type="RefSeq" id="XP_072567919.1">
    <property type="nucleotide sequence ID" value="XM_072711818.1"/>
</dbReference>
<comment type="subcellular location">
    <subcellularLocation>
        <location evidence="1 13">Golgi apparatus membrane</location>
        <topology evidence="1 13">Single-pass type II membrane protein</topology>
    </subcellularLocation>
</comment>
<keyword evidence="8 13" id="KW-1133">Transmembrane helix</keyword>
<dbReference type="STRING" id="1676925.ENSPKIP00000003854"/>
<proteinExistence type="inferred from homology"/>
<dbReference type="OrthoDB" id="5957813at2759"/>
<keyword evidence="16" id="KW-1185">Reference proteome</keyword>
<evidence type="ECO:0000256" key="10">
    <source>
        <dbReference type="ARBA" id="ARBA00023098"/>
    </source>
</evidence>
<evidence type="ECO:0000313" key="16">
    <source>
        <dbReference type="Proteomes" id="UP000261540"/>
    </source>
</evidence>
<dbReference type="GO" id="GO:0000139">
    <property type="term" value="C:Golgi membrane"/>
    <property type="evidence" value="ECO:0007669"/>
    <property type="project" value="UniProtKB-SubCell"/>
</dbReference>
<dbReference type="AlphaFoldDB" id="A0A3B3QCI0"/>